<dbReference type="Proteomes" id="UP000694844">
    <property type="component" value="Chromosome 5"/>
</dbReference>
<organism evidence="2 3">
    <name type="scientific">Crassostrea virginica</name>
    <name type="common">Eastern oyster</name>
    <dbReference type="NCBI Taxonomy" id="6565"/>
    <lineage>
        <taxon>Eukaryota</taxon>
        <taxon>Metazoa</taxon>
        <taxon>Spiralia</taxon>
        <taxon>Lophotrochozoa</taxon>
        <taxon>Mollusca</taxon>
        <taxon>Bivalvia</taxon>
        <taxon>Autobranchia</taxon>
        <taxon>Pteriomorphia</taxon>
        <taxon>Ostreida</taxon>
        <taxon>Ostreoidea</taxon>
        <taxon>Ostreidae</taxon>
        <taxon>Crassostrea</taxon>
    </lineage>
</organism>
<dbReference type="PANTHER" id="PTHR33153:SF3">
    <property type="entry name" value="TRAFFICKING PROTEIN PARTICLE COMPLEX SUBUNIT 11 DOMAIN-CONTAINING PROTEIN"/>
    <property type="match status" value="1"/>
</dbReference>
<evidence type="ECO:0000313" key="3">
    <source>
        <dbReference type="RefSeq" id="XP_022341879.1"/>
    </source>
</evidence>
<protein>
    <submittedName>
        <fullName evidence="3">Uncharacterized protein LOC111135794</fullName>
    </submittedName>
</protein>
<dbReference type="PANTHER" id="PTHR33153">
    <property type="entry name" value="MYND-TYPE DOMAIN-CONTAINING PROTEIN"/>
    <property type="match status" value="1"/>
</dbReference>
<evidence type="ECO:0000259" key="1">
    <source>
        <dbReference type="Pfam" id="PF25273"/>
    </source>
</evidence>
<dbReference type="RefSeq" id="XP_022341879.1">
    <property type="nucleotide sequence ID" value="XM_022486171.1"/>
</dbReference>
<evidence type="ECO:0000313" key="2">
    <source>
        <dbReference type="Proteomes" id="UP000694844"/>
    </source>
</evidence>
<sequence>MMAYLVKQNFVKEVYMSFLLVGHTHEDVDQCFSKISQKLKEKDALIMPDLEALISSSQTPHPKVANINTVWNISGWLEPYINQVHNITFPKMYRVQKDGTGHVYVQYKKLSTEDQWHPTPDERPIEIFQLDDIGCQLTPPGHPNKVNPNMPEEDIQTLQRSLEKDFNLAQFTEESKNWWKKFLSDEILAQHEETWPVFKPTTASHPMSNLSEKELELIEKYKEKRSQFKEVFTKQRSADRRRYNKEDMVVLKISTTEVSICKVRSVCGEQVELEVFKKNKGSFQGTGQVVNVDIKSCFPSGFKLTNSNNVPAKIKERISQEKLSIA</sequence>
<dbReference type="AlphaFoldDB" id="A0A8B8EPM1"/>
<dbReference type="Pfam" id="PF25273">
    <property type="entry name" value="DUF7869"/>
    <property type="match status" value="1"/>
</dbReference>
<feature type="domain" description="DUF7869" evidence="1">
    <location>
        <begin position="1"/>
        <end position="112"/>
    </location>
</feature>
<accession>A0A8B8EPM1</accession>
<gene>
    <name evidence="3" type="primary">LOC111135794</name>
</gene>
<proteinExistence type="predicted"/>
<dbReference type="InterPro" id="IPR057191">
    <property type="entry name" value="DUF7869"/>
</dbReference>
<dbReference type="OrthoDB" id="6103442at2759"/>
<dbReference type="GeneID" id="111135794"/>
<dbReference type="KEGG" id="cvn:111135794"/>
<name>A0A8B8EPM1_CRAVI</name>
<keyword evidence="2" id="KW-1185">Reference proteome</keyword>
<reference evidence="3" key="1">
    <citation type="submission" date="2025-08" db="UniProtKB">
        <authorList>
            <consortium name="RefSeq"/>
        </authorList>
    </citation>
    <scope>IDENTIFICATION</scope>
    <source>
        <tissue evidence="3">Whole sample</tissue>
    </source>
</reference>